<dbReference type="EMBL" id="SETE01000009">
    <property type="protein sequence ID" value="RYM31291.1"/>
    <property type="molecule type" value="Genomic_DNA"/>
</dbReference>
<evidence type="ECO:0000313" key="2">
    <source>
        <dbReference type="Proteomes" id="UP000293952"/>
    </source>
</evidence>
<gene>
    <name evidence="1" type="ORF">ERX46_16520</name>
</gene>
<proteinExistence type="predicted"/>
<dbReference type="OrthoDB" id="1262835at2"/>
<keyword evidence="2" id="KW-1185">Reference proteome</keyword>
<dbReference type="Proteomes" id="UP000293952">
    <property type="component" value="Unassembled WGS sequence"/>
</dbReference>
<accession>A0A4Q4KE04</accession>
<sequence length="91" mass="10710">MEWIIIKLLISDLKKAQKILAEYSGGYSGEYFSAEDFHKNLVDRIEKLQNGDRSVIDDLWLWFAPTCQWDDFVGDVEVGNRIFKRLNKLKK</sequence>
<protein>
    <submittedName>
        <fullName evidence="1">Uncharacterized protein</fullName>
    </submittedName>
</protein>
<evidence type="ECO:0000313" key="1">
    <source>
        <dbReference type="EMBL" id="RYM31291.1"/>
    </source>
</evidence>
<organism evidence="1 2">
    <name type="scientific">Brumimicrobium glaciale</name>
    <dbReference type="NCBI Taxonomy" id="200475"/>
    <lineage>
        <taxon>Bacteria</taxon>
        <taxon>Pseudomonadati</taxon>
        <taxon>Bacteroidota</taxon>
        <taxon>Flavobacteriia</taxon>
        <taxon>Flavobacteriales</taxon>
        <taxon>Crocinitomicaceae</taxon>
        <taxon>Brumimicrobium</taxon>
    </lineage>
</organism>
<comment type="caution">
    <text evidence="1">The sequence shown here is derived from an EMBL/GenBank/DDBJ whole genome shotgun (WGS) entry which is preliminary data.</text>
</comment>
<dbReference type="RefSeq" id="WP_130094977.1">
    <property type="nucleotide sequence ID" value="NZ_SETE01000009.1"/>
</dbReference>
<reference evidence="1 2" key="1">
    <citation type="submission" date="2019-02" db="EMBL/GenBank/DDBJ databases">
        <title>Genome sequence of the sea-ice species Brumimicrobium glaciale.</title>
        <authorList>
            <person name="Bowman J.P."/>
        </authorList>
    </citation>
    <scope>NUCLEOTIDE SEQUENCE [LARGE SCALE GENOMIC DNA]</scope>
    <source>
        <strain evidence="1 2">IC156</strain>
    </source>
</reference>
<dbReference type="AlphaFoldDB" id="A0A4Q4KE04"/>
<name>A0A4Q4KE04_9FLAO</name>